<dbReference type="Proteomes" id="UP000054454">
    <property type="component" value="Unassembled WGS sequence"/>
</dbReference>
<accession>A0A0W4ZPF8</accession>
<evidence type="ECO:0000313" key="1">
    <source>
        <dbReference type="EMBL" id="KTW30276.1"/>
    </source>
</evidence>
<dbReference type="RefSeq" id="XP_018227067.1">
    <property type="nucleotide sequence ID" value="XM_018372134.1"/>
</dbReference>
<dbReference type="EMBL" id="LFVZ01000003">
    <property type="protein sequence ID" value="KTW30276.1"/>
    <property type="molecule type" value="Genomic_DNA"/>
</dbReference>
<protein>
    <submittedName>
        <fullName evidence="1">Uncharacterized protein</fullName>
    </submittedName>
</protein>
<keyword evidence="2" id="KW-1185">Reference proteome</keyword>
<name>A0A0W4ZPF8_PNEC8</name>
<dbReference type="VEuPathDB" id="FungiDB:T552_04083"/>
<proteinExistence type="predicted"/>
<reference evidence="2" key="1">
    <citation type="journal article" date="2016" name="Nat. Commun.">
        <title>Genome analysis of three Pneumocystis species reveals adaptation mechanisms to life exclusively in mammalian hosts.</title>
        <authorList>
            <person name="Ma L."/>
            <person name="Chen Z."/>
            <person name="Huang D.W."/>
            <person name="Kutty G."/>
            <person name="Ishihara M."/>
            <person name="Wang H."/>
            <person name="Abouelleil A."/>
            <person name="Bishop L."/>
            <person name="Davey E."/>
            <person name="Deng R."/>
            <person name="Deng X."/>
            <person name="Fan L."/>
            <person name="Fantoni G."/>
            <person name="Fitzgerald M."/>
            <person name="Gogineni E."/>
            <person name="Goldberg J.M."/>
            <person name="Handley G."/>
            <person name="Hu X."/>
            <person name="Huber C."/>
            <person name="Jiao X."/>
            <person name="Jones K."/>
            <person name="Levin J.Z."/>
            <person name="Liu Y."/>
            <person name="Macdonald P."/>
            <person name="Melnikov A."/>
            <person name="Raley C."/>
            <person name="Sassi M."/>
            <person name="Sherman B.T."/>
            <person name="Song X."/>
            <person name="Sykes S."/>
            <person name="Tran B."/>
            <person name="Walsh L."/>
            <person name="Xia Y."/>
            <person name="Yang J."/>
            <person name="Young S."/>
            <person name="Zeng Q."/>
            <person name="Zheng X."/>
            <person name="Stephens R."/>
            <person name="Nusbaum C."/>
            <person name="Birren B.W."/>
            <person name="Azadi P."/>
            <person name="Lempicki R.A."/>
            <person name="Cuomo C.A."/>
            <person name="Kovacs J.A."/>
        </authorList>
    </citation>
    <scope>NUCLEOTIDE SEQUENCE [LARGE SCALE GENOMIC DNA]</scope>
    <source>
        <strain evidence="2">B80</strain>
    </source>
</reference>
<dbReference type="AlphaFoldDB" id="A0A0W4ZPF8"/>
<sequence>MISRCRDIQKIQSPNFVFEYISKKLSDLLSVYMFIKSKIHMPIENVDLTLFLKTISKYIKIFIFLLRIIRIFKVS</sequence>
<evidence type="ECO:0000313" key="2">
    <source>
        <dbReference type="Proteomes" id="UP000054454"/>
    </source>
</evidence>
<organism evidence="1 2">
    <name type="scientific">Pneumocystis carinii (strain B80)</name>
    <name type="common">Rat pneumocystis pneumonia agent</name>
    <name type="synonym">Pneumocystis carinii f. sp. carinii</name>
    <dbReference type="NCBI Taxonomy" id="1408658"/>
    <lineage>
        <taxon>Eukaryota</taxon>
        <taxon>Fungi</taxon>
        <taxon>Dikarya</taxon>
        <taxon>Ascomycota</taxon>
        <taxon>Taphrinomycotina</taxon>
        <taxon>Pneumocystomycetes</taxon>
        <taxon>Pneumocystaceae</taxon>
        <taxon>Pneumocystis</taxon>
    </lineage>
</organism>
<comment type="caution">
    <text evidence="1">The sequence shown here is derived from an EMBL/GenBank/DDBJ whole genome shotgun (WGS) entry which is preliminary data.</text>
</comment>
<gene>
    <name evidence="1" type="ORF">T552_04083</name>
</gene>
<dbReference type="GeneID" id="28938337"/>